<proteinExistence type="predicted"/>
<dbReference type="AlphaFoldDB" id="A0A1I7YX52"/>
<dbReference type="WBParaSite" id="L893_g20654.t1">
    <property type="protein sequence ID" value="L893_g20654.t1"/>
    <property type="gene ID" value="L893_g20654"/>
</dbReference>
<protein>
    <submittedName>
        <fullName evidence="3">Uncharacterized protein</fullName>
    </submittedName>
</protein>
<evidence type="ECO:0000313" key="3">
    <source>
        <dbReference type="WBParaSite" id="L893_g20654.t1"/>
    </source>
</evidence>
<accession>A0A1I7YX52</accession>
<evidence type="ECO:0000313" key="2">
    <source>
        <dbReference type="Proteomes" id="UP000095287"/>
    </source>
</evidence>
<dbReference type="Proteomes" id="UP000095287">
    <property type="component" value="Unplaced"/>
</dbReference>
<sequence>MPSQMMQLFRDPKELCDNYVKQIKQLLDFRSHHRSRLFKAQSEQFKKCSTMYKKLQAEYRKRADGEKAAINESLRCQEQLQSAKKKIEENERELARLRQMVQRAHHTTPSRHSGGSRDLCFSTPSQHGDAAFVGVCTSTPINERGSKPHRVPTGSIFGAGDGLSPIVSSDYLTTPAMLGIGRYISCITFVPLYRA</sequence>
<keyword evidence="1" id="KW-0175">Coiled coil</keyword>
<feature type="coiled-coil region" evidence="1">
    <location>
        <begin position="73"/>
        <end position="107"/>
    </location>
</feature>
<keyword evidence="2" id="KW-1185">Reference proteome</keyword>
<reference evidence="3" key="1">
    <citation type="submission" date="2016-11" db="UniProtKB">
        <authorList>
            <consortium name="WormBaseParasite"/>
        </authorList>
    </citation>
    <scope>IDENTIFICATION</scope>
</reference>
<evidence type="ECO:0000256" key="1">
    <source>
        <dbReference type="SAM" id="Coils"/>
    </source>
</evidence>
<name>A0A1I7YX52_9BILA</name>
<organism evidence="2 3">
    <name type="scientific">Steinernema glaseri</name>
    <dbReference type="NCBI Taxonomy" id="37863"/>
    <lineage>
        <taxon>Eukaryota</taxon>
        <taxon>Metazoa</taxon>
        <taxon>Ecdysozoa</taxon>
        <taxon>Nematoda</taxon>
        <taxon>Chromadorea</taxon>
        <taxon>Rhabditida</taxon>
        <taxon>Tylenchina</taxon>
        <taxon>Panagrolaimomorpha</taxon>
        <taxon>Strongyloidoidea</taxon>
        <taxon>Steinernematidae</taxon>
        <taxon>Steinernema</taxon>
    </lineage>
</organism>